<keyword evidence="1" id="KW-0812">Transmembrane</keyword>
<evidence type="ECO:0000313" key="2">
    <source>
        <dbReference type="EMBL" id="NVI46375.1"/>
    </source>
</evidence>
<feature type="transmembrane region" description="Helical" evidence="1">
    <location>
        <begin position="37"/>
        <end position="61"/>
    </location>
</feature>
<comment type="caution">
    <text evidence="2">The sequence shown here is derived from an EMBL/GenBank/DDBJ whole genome shotgun (WGS) entry which is preliminary data.</text>
</comment>
<dbReference type="AlphaFoldDB" id="A0A973W3C7"/>
<reference evidence="2" key="1">
    <citation type="submission" date="2020-06" db="EMBL/GenBank/DDBJ databases">
        <title>Whole Genome Sequence of Bradyrhizobium sp. Strain 1S1.</title>
        <authorList>
            <person name="Bromfield E.S.P."/>
            <person name="Cloutier S."/>
        </authorList>
    </citation>
    <scope>NUCLEOTIDE SEQUENCE [LARGE SCALE GENOMIC DNA]</scope>
    <source>
        <strain evidence="2">1S1</strain>
    </source>
</reference>
<dbReference type="EMBL" id="JAAOLE020000001">
    <property type="protein sequence ID" value="NVI46375.1"/>
    <property type="molecule type" value="Genomic_DNA"/>
</dbReference>
<evidence type="ECO:0000256" key="1">
    <source>
        <dbReference type="SAM" id="Phobius"/>
    </source>
</evidence>
<accession>A0A973W3C7</accession>
<dbReference type="RefSeq" id="WP_166205700.1">
    <property type="nucleotide sequence ID" value="NZ_CP088285.1"/>
</dbReference>
<sequence length="62" mass="6603">MIFVGVVATLASGCLLVCLISAWWHDKAFSKDPIMETSLLVGLVAMLISSVHTLVTAVQAML</sequence>
<organism evidence="2">
    <name type="scientific">Bradyrhizobium septentrionale</name>
    <dbReference type="NCBI Taxonomy" id="1404411"/>
    <lineage>
        <taxon>Bacteria</taxon>
        <taxon>Pseudomonadati</taxon>
        <taxon>Pseudomonadota</taxon>
        <taxon>Alphaproteobacteria</taxon>
        <taxon>Hyphomicrobiales</taxon>
        <taxon>Nitrobacteraceae</taxon>
        <taxon>Bradyrhizobium</taxon>
    </lineage>
</organism>
<feature type="transmembrane region" description="Helical" evidence="1">
    <location>
        <begin position="6"/>
        <end position="25"/>
    </location>
</feature>
<name>A0A973W3C7_9BRAD</name>
<keyword evidence="1" id="KW-0472">Membrane</keyword>
<protein>
    <submittedName>
        <fullName evidence="2">Uncharacterized protein</fullName>
    </submittedName>
</protein>
<proteinExistence type="predicted"/>
<keyword evidence="1" id="KW-1133">Transmembrane helix</keyword>
<gene>
    <name evidence="2" type="ORF">HAP48_026130</name>
</gene>